<dbReference type="GO" id="GO:0016020">
    <property type="term" value="C:membrane"/>
    <property type="evidence" value="ECO:0007669"/>
    <property type="project" value="InterPro"/>
</dbReference>
<name>A6WD01_KINRD</name>
<dbReference type="Gene3D" id="1.20.120.1760">
    <property type="match status" value="1"/>
</dbReference>
<feature type="transmembrane region" description="Helical" evidence="2">
    <location>
        <begin position="217"/>
        <end position="235"/>
    </location>
</feature>
<feature type="region of interest" description="Disordered" evidence="1">
    <location>
        <begin position="1"/>
        <end position="20"/>
    </location>
</feature>
<gene>
    <name evidence="3" type="ordered locus">Krad_3226</name>
</gene>
<dbReference type="EMBL" id="CP000750">
    <property type="protein sequence ID" value="ABS04690.1"/>
    <property type="molecule type" value="Genomic_DNA"/>
</dbReference>
<dbReference type="Pfam" id="PF01066">
    <property type="entry name" value="CDP-OH_P_transf"/>
    <property type="match status" value="1"/>
</dbReference>
<evidence type="ECO:0000256" key="1">
    <source>
        <dbReference type="SAM" id="MobiDB-lite"/>
    </source>
</evidence>
<protein>
    <submittedName>
        <fullName evidence="3">CDP-alcohol phosphatidyltransferase</fullName>
    </submittedName>
</protein>
<keyword evidence="2" id="KW-1133">Transmembrane helix</keyword>
<dbReference type="eggNOG" id="COG0558">
    <property type="taxonomic scope" value="Bacteria"/>
</dbReference>
<dbReference type="Proteomes" id="UP000001116">
    <property type="component" value="Chromosome"/>
</dbReference>
<keyword evidence="4" id="KW-1185">Reference proteome</keyword>
<dbReference type="AlphaFoldDB" id="A6WD01"/>
<feature type="transmembrane region" description="Helical" evidence="2">
    <location>
        <begin position="94"/>
        <end position="112"/>
    </location>
</feature>
<dbReference type="STRING" id="266940.Krad_3226"/>
<dbReference type="HOGENOM" id="CLU_099330_0_0_11"/>
<evidence type="ECO:0000313" key="4">
    <source>
        <dbReference type="Proteomes" id="UP000001116"/>
    </source>
</evidence>
<sequence length="238" mass="23738">MASGVSPLVTGGSPATEPYRGPVVMDREAYLRRWRALHGGTHANALVRAWLGGAHALARPLARAAVPPTAITLAGGALAVLAAAVVVAGGRGGAAAVAAGALLALAGIFDNLDGAVAVMTGRTSRRGALLDAACDRVGDAACAVVLWACGAPAWLVLLAGGTAQLQEYLRARAQGLGVDDVRIVSVAERPVRLAIAASCAAATAVVVHLDWATLGAGVWAVLGTIGLVQVATAVGRRL</sequence>
<reference evidence="4" key="1">
    <citation type="journal article" date="2008" name="PLoS ONE">
        <title>Survival in nuclear waste, extreme resistance, and potential applications gleaned from the genome sequence of Kineococcus radiotolerans SRS30216.</title>
        <authorList>
            <person name="Bagwell C.E."/>
            <person name="Bhat S."/>
            <person name="Hawkins G.M."/>
            <person name="Smith B.W."/>
            <person name="Biswas T."/>
            <person name="Hoover T.R."/>
            <person name="Saunders E."/>
            <person name="Han C.S."/>
            <person name="Tsodikov O.V."/>
            <person name="Shimkets L.J."/>
        </authorList>
    </citation>
    <scope>NUCLEOTIDE SEQUENCE [LARGE SCALE GENOMIC DNA]</scope>
    <source>
        <strain evidence="4">ATCC BAA-149 / DSM 14245 / SRS30216</strain>
    </source>
</reference>
<keyword evidence="2" id="KW-0472">Membrane</keyword>
<dbReference type="KEGG" id="kra:Krad_3226"/>
<organism evidence="3 4">
    <name type="scientific">Kineococcus radiotolerans (strain ATCC BAA-149 / DSM 14245 / SRS30216)</name>
    <dbReference type="NCBI Taxonomy" id="266940"/>
    <lineage>
        <taxon>Bacteria</taxon>
        <taxon>Bacillati</taxon>
        <taxon>Actinomycetota</taxon>
        <taxon>Actinomycetes</taxon>
        <taxon>Kineosporiales</taxon>
        <taxon>Kineosporiaceae</taxon>
        <taxon>Kineococcus</taxon>
    </lineage>
</organism>
<accession>A6WD01</accession>
<dbReference type="GO" id="GO:0008654">
    <property type="term" value="P:phospholipid biosynthetic process"/>
    <property type="evidence" value="ECO:0007669"/>
    <property type="project" value="InterPro"/>
</dbReference>
<dbReference type="GO" id="GO:0016780">
    <property type="term" value="F:phosphotransferase activity, for other substituted phosphate groups"/>
    <property type="evidence" value="ECO:0007669"/>
    <property type="project" value="InterPro"/>
</dbReference>
<evidence type="ECO:0000256" key="2">
    <source>
        <dbReference type="SAM" id="Phobius"/>
    </source>
</evidence>
<proteinExistence type="predicted"/>
<keyword evidence="2" id="KW-0812">Transmembrane</keyword>
<feature type="transmembrane region" description="Helical" evidence="2">
    <location>
        <begin position="69"/>
        <end position="88"/>
    </location>
</feature>
<dbReference type="InterPro" id="IPR000462">
    <property type="entry name" value="CDP-OH_P_trans"/>
</dbReference>
<dbReference type="InterPro" id="IPR043130">
    <property type="entry name" value="CDP-OH_PTrfase_TM_dom"/>
</dbReference>
<evidence type="ECO:0000313" key="3">
    <source>
        <dbReference type="EMBL" id="ABS04690.1"/>
    </source>
</evidence>